<protein>
    <submittedName>
        <fullName evidence="2">Uncharacterized protein</fullName>
    </submittedName>
</protein>
<organism evidence="1 2">
    <name type="scientific">Loa loa</name>
    <name type="common">Eye worm</name>
    <name type="synonym">Filaria loa</name>
    <dbReference type="NCBI Taxonomy" id="7209"/>
    <lineage>
        <taxon>Eukaryota</taxon>
        <taxon>Metazoa</taxon>
        <taxon>Ecdysozoa</taxon>
        <taxon>Nematoda</taxon>
        <taxon>Chromadorea</taxon>
        <taxon>Rhabditida</taxon>
        <taxon>Spirurina</taxon>
        <taxon>Spiruromorpha</taxon>
        <taxon>Filarioidea</taxon>
        <taxon>Onchocercidae</taxon>
        <taxon>Loa</taxon>
    </lineage>
</organism>
<dbReference type="InterPro" id="IPR005312">
    <property type="entry name" value="DUF1759"/>
</dbReference>
<evidence type="ECO:0000313" key="2">
    <source>
        <dbReference type="WBParaSite" id="EN70_2756"/>
    </source>
</evidence>
<sequence length="218" mass="25407">MSDTIIKSAQPAKQKLEDLLDEVKAMDLTLPDQHLAVEQLELKRRTIEEKIGRLKLYVGTLGSINEKWSEYIQKQKNAQKRKQEEDKYADMVDDDKDMYKDEFEVAVQRLQQSMINNERFQQKELSQMSQQIVNLPQLPLPTFNGDPKSWREFWDSFDATVHFQKIPDIQKLNYLISCLRGNMSQSKKHSMDLSDEITDLTHIMNVPSKFSSGISIIP</sequence>
<evidence type="ECO:0000313" key="1">
    <source>
        <dbReference type="Proteomes" id="UP000095285"/>
    </source>
</evidence>
<dbReference type="WBParaSite" id="EN70_2756">
    <property type="protein sequence ID" value="EN70_2756"/>
    <property type="gene ID" value="EN70_2756"/>
</dbReference>
<dbReference type="Proteomes" id="UP000095285">
    <property type="component" value="Unassembled WGS sequence"/>
</dbReference>
<reference evidence="2" key="2">
    <citation type="submission" date="2016-11" db="UniProtKB">
        <authorList>
            <consortium name="WormBaseParasite"/>
        </authorList>
    </citation>
    <scope>IDENTIFICATION</scope>
</reference>
<dbReference type="Pfam" id="PF03564">
    <property type="entry name" value="DUF1759"/>
    <property type="match status" value="1"/>
</dbReference>
<keyword evidence="1" id="KW-1185">Reference proteome</keyword>
<name>A0A1I7VI10_LOALO</name>
<dbReference type="AlphaFoldDB" id="A0A1I7VI10"/>
<reference evidence="1" key="1">
    <citation type="submission" date="2012-04" db="EMBL/GenBank/DDBJ databases">
        <title>The Genome Sequence of Loa loa.</title>
        <authorList>
            <consortium name="The Broad Institute Genome Sequencing Platform"/>
            <consortium name="Broad Institute Genome Sequencing Center for Infectious Disease"/>
            <person name="Nutman T.B."/>
            <person name="Fink D.L."/>
            <person name="Russ C."/>
            <person name="Young S."/>
            <person name="Zeng Q."/>
            <person name="Gargeya S."/>
            <person name="Alvarado L."/>
            <person name="Berlin A."/>
            <person name="Chapman S.B."/>
            <person name="Chen Z."/>
            <person name="Freedman E."/>
            <person name="Gellesch M."/>
            <person name="Goldberg J."/>
            <person name="Griggs A."/>
            <person name="Gujja S."/>
            <person name="Heilman E.R."/>
            <person name="Heiman D."/>
            <person name="Howarth C."/>
            <person name="Mehta T."/>
            <person name="Neiman D."/>
            <person name="Pearson M."/>
            <person name="Roberts A."/>
            <person name="Saif S."/>
            <person name="Shea T."/>
            <person name="Shenoy N."/>
            <person name="Sisk P."/>
            <person name="Stolte C."/>
            <person name="Sykes S."/>
            <person name="White J."/>
            <person name="Yandava C."/>
            <person name="Haas B."/>
            <person name="Henn M.R."/>
            <person name="Nusbaum C."/>
            <person name="Birren B."/>
        </authorList>
    </citation>
    <scope>NUCLEOTIDE SEQUENCE [LARGE SCALE GENOMIC DNA]</scope>
</reference>
<proteinExistence type="predicted"/>
<accession>A0A1I7VI10</accession>